<feature type="transmembrane region" description="Helical" evidence="11">
    <location>
        <begin position="106"/>
        <end position="127"/>
    </location>
</feature>
<dbReference type="GO" id="GO:0034625">
    <property type="term" value="P:fatty acid elongation, monounsaturated fatty acid"/>
    <property type="evidence" value="ECO:0007669"/>
    <property type="project" value="TreeGrafter"/>
</dbReference>
<dbReference type="InterPro" id="IPR002076">
    <property type="entry name" value="ELO_fam"/>
</dbReference>
<evidence type="ECO:0000256" key="2">
    <source>
        <dbReference type="ARBA" id="ARBA00005194"/>
    </source>
</evidence>
<organism evidence="12 13">
    <name type="scientific">Steinernema glaseri</name>
    <dbReference type="NCBI Taxonomy" id="37863"/>
    <lineage>
        <taxon>Eukaryota</taxon>
        <taxon>Metazoa</taxon>
        <taxon>Ecdysozoa</taxon>
        <taxon>Nematoda</taxon>
        <taxon>Chromadorea</taxon>
        <taxon>Rhabditida</taxon>
        <taxon>Tylenchina</taxon>
        <taxon>Panagrolaimomorpha</taxon>
        <taxon>Strongyloidoidea</taxon>
        <taxon>Steinernematidae</taxon>
        <taxon>Steinernema</taxon>
    </lineage>
</organism>
<keyword evidence="12" id="KW-1185">Reference proteome</keyword>
<evidence type="ECO:0000256" key="8">
    <source>
        <dbReference type="ARBA" id="ARBA00023098"/>
    </source>
</evidence>
<dbReference type="GO" id="GO:0042761">
    <property type="term" value="P:very long-chain fatty acid biosynthetic process"/>
    <property type="evidence" value="ECO:0007669"/>
    <property type="project" value="TreeGrafter"/>
</dbReference>
<dbReference type="GO" id="GO:0009922">
    <property type="term" value="F:fatty acid elongase activity"/>
    <property type="evidence" value="ECO:0007669"/>
    <property type="project" value="UniProtKB-EC"/>
</dbReference>
<dbReference type="WBParaSite" id="L893_g4936.t1">
    <property type="protein sequence ID" value="L893_g4936.t1"/>
    <property type="gene ID" value="L893_g4936"/>
</dbReference>
<evidence type="ECO:0000256" key="6">
    <source>
        <dbReference type="ARBA" id="ARBA00022832"/>
    </source>
</evidence>
<keyword evidence="5 11" id="KW-0812">Transmembrane</keyword>
<comment type="catalytic activity">
    <reaction evidence="11">
        <text>a very-long-chain acyl-CoA + malonyl-CoA + H(+) = a very-long-chain 3-oxoacyl-CoA + CO2 + CoA</text>
        <dbReference type="Rhea" id="RHEA:32727"/>
        <dbReference type="ChEBI" id="CHEBI:15378"/>
        <dbReference type="ChEBI" id="CHEBI:16526"/>
        <dbReference type="ChEBI" id="CHEBI:57287"/>
        <dbReference type="ChEBI" id="CHEBI:57384"/>
        <dbReference type="ChEBI" id="CHEBI:90725"/>
        <dbReference type="ChEBI" id="CHEBI:90736"/>
        <dbReference type="EC" id="2.3.1.199"/>
    </reaction>
</comment>
<sequence>MGLLELVTTGFEFEAAKKWCAGMESPLILISLAYIVTIWSIKFIMADRKPFDLQRPLNIWNAFLAIFSILGFIRLTPTFLNEVFTNGIQSTYTTIGPLQKDDVAGYWVFLWVFSKIPELVDTIFIVLRKRPLMFMHWYHHALTGYFSFVNYSTDNAYMIWVVWLNYFIHSFMYSYYMLRSFRIRVPPQVAQLITGAQIVQFLITHAVMIHLAILALSNPNNHYDVTFKGFFIGAFMEFTYLLLWFQFYHKSYIAGGGKKYNDHKAAVKGKKQ</sequence>
<accession>A0A1I8AFH5</accession>
<keyword evidence="6 11" id="KW-0276">Fatty acid metabolism</keyword>
<evidence type="ECO:0000256" key="3">
    <source>
        <dbReference type="ARBA" id="ARBA00022516"/>
    </source>
</evidence>
<protein>
    <recommendedName>
        <fullName evidence="11">Elongation of very long chain fatty acids protein</fullName>
        <ecNumber evidence="11">2.3.1.199</ecNumber>
    </recommendedName>
    <alternativeName>
        <fullName evidence="11">Very-long-chain 3-oxoacyl-CoA synthase</fullName>
    </alternativeName>
</protein>
<dbReference type="GO" id="GO:0005789">
    <property type="term" value="C:endoplasmic reticulum membrane"/>
    <property type="evidence" value="ECO:0007669"/>
    <property type="project" value="TreeGrafter"/>
</dbReference>
<dbReference type="Proteomes" id="UP000095287">
    <property type="component" value="Unplaced"/>
</dbReference>
<evidence type="ECO:0000256" key="9">
    <source>
        <dbReference type="ARBA" id="ARBA00023136"/>
    </source>
</evidence>
<proteinExistence type="inferred from homology"/>
<evidence type="ECO:0000256" key="1">
    <source>
        <dbReference type="ARBA" id="ARBA00004141"/>
    </source>
</evidence>
<feature type="transmembrane region" description="Helical" evidence="11">
    <location>
        <begin position="134"/>
        <end position="151"/>
    </location>
</feature>
<dbReference type="PANTHER" id="PTHR11157:SF29">
    <property type="entry name" value="ELONGATION OF LONG CHAIN FATTY ACIDS PROTEIN 5"/>
    <property type="match status" value="1"/>
</dbReference>
<dbReference type="GO" id="GO:0034626">
    <property type="term" value="P:fatty acid elongation, polyunsaturated fatty acid"/>
    <property type="evidence" value="ECO:0007669"/>
    <property type="project" value="TreeGrafter"/>
</dbReference>
<evidence type="ECO:0000313" key="13">
    <source>
        <dbReference type="WBParaSite" id="L893_g4936.t1"/>
    </source>
</evidence>
<comment type="pathway">
    <text evidence="2">Lipid metabolism; fatty acid biosynthesis.</text>
</comment>
<dbReference type="Pfam" id="PF01151">
    <property type="entry name" value="ELO"/>
    <property type="match status" value="1"/>
</dbReference>
<dbReference type="GO" id="GO:0030148">
    <property type="term" value="P:sphingolipid biosynthetic process"/>
    <property type="evidence" value="ECO:0007669"/>
    <property type="project" value="TreeGrafter"/>
</dbReference>
<feature type="transmembrane region" description="Helical" evidence="11">
    <location>
        <begin position="157"/>
        <end position="178"/>
    </location>
</feature>
<reference evidence="13" key="1">
    <citation type="submission" date="2016-11" db="UniProtKB">
        <authorList>
            <consortium name="WormBaseParasite"/>
        </authorList>
    </citation>
    <scope>IDENTIFICATION</scope>
</reference>
<name>A0A1I8AFH5_9BILA</name>
<comment type="subcellular location">
    <subcellularLocation>
        <location evidence="1">Membrane</location>
        <topology evidence="1">Multi-pass membrane protein</topology>
    </subcellularLocation>
</comment>
<evidence type="ECO:0000256" key="5">
    <source>
        <dbReference type="ARBA" id="ARBA00022692"/>
    </source>
</evidence>
<keyword evidence="7 11" id="KW-1133">Transmembrane helix</keyword>
<dbReference type="AlphaFoldDB" id="A0A1I8AFH5"/>
<evidence type="ECO:0000256" key="4">
    <source>
        <dbReference type="ARBA" id="ARBA00022679"/>
    </source>
</evidence>
<evidence type="ECO:0000256" key="7">
    <source>
        <dbReference type="ARBA" id="ARBA00022989"/>
    </source>
</evidence>
<keyword evidence="8 11" id="KW-0443">Lipid metabolism</keyword>
<keyword evidence="3 11" id="KW-0444">Lipid biosynthesis</keyword>
<dbReference type="GO" id="GO:0019367">
    <property type="term" value="P:fatty acid elongation, saturated fatty acid"/>
    <property type="evidence" value="ECO:0007669"/>
    <property type="project" value="TreeGrafter"/>
</dbReference>
<feature type="transmembrane region" description="Helical" evidence="11">
    <location>
        <begin position="198"/>
        <end position="217"/>
    </location>
</feature>
<dbReference type="UniPathway" id="UPA00094"/>
<dbReference type="EC" id="2.3.1.199" evidence="11"/>
<evidence type="ECO:0000256" key="10">
    <source>
        <dbReference type="ARBA" id="ARBA00023160"/>
    </source>
</evidence>
<feature type="transmembrane region" description="Helical" evidence="11">
    <location>
        <begin position="229"/>
        <end position="248"/>
    </location>
</feature>
<feature type="transmembrane region" description="Helical" evidence="11">
    <location>
        <begin position="57"/>
        <end position="75"/>
    </location>
</feature>
<dbReference type="PANTHER" id="PTHR11157">
    <property type="entry name" value="FATTY ACID ACYL TRANSFERASE-RELATED"/>
    <property type="match status" value="1"/>
</dbReference>
<keyword evidence="4 11" id="KW-0808">Transferase</keyword>
<comment type="similarity">
    <text evidence="11">Belongs to the ELO family.</text>
</comment>
<evidence type="ECO:0000256" key="11">
    <source>
        <dbReference type="RuleBase" id="RU361115"/>
    </source>
</evidence>
<keyword evidence="9 11" id="KW-0472">Membrane</keyword>
<keyword evidence="10 11" id="KW-0275">Fatty acid biosynthesis</keyword>
<feature type="transmembrane region" description="Helical" evidence="11">
    <location>
        <begin position="27"/>
        <end position="45"/>
    </location>
</feature>
<evidence type="ECO:0000313" key="12">
    <source>
        <dbReference type="Proteomes" id="UP000095287"/>
    </source>
</evidence>